<organism evidence="3 4">
    <name type="scientific">Brachybacterium sacelli</name>
    <dbReference type="NCBI Taxonomy" id="173364"/>
    <lineage>
        <taxon>Bacteria</taxon>
        <taxon>Bacillati</taxon>
        <taxon>Actinomycetota</taxon>
        <taxon>Actinomycetes</taxon>
        <taxon>Micrococcales</taxon>
        <taxon>Dermabacteraceae</taxon>
        <taxon>Brachybacterium</taxon>
    </lineage>
</organism>
<feature type="compositionally biased region" description="Acidic residues" evidence="1">
    <location>
        <begin position="781"/>
        <end position="798"/>
    </location>
</feature>
<dbReference type="EMBL" id="JAGIOD010000002">
    <property type="protein sequence ID" value="MBP2383029.1"/>
    <property type="molecule type" value="Genomic_DNA"/>
</dbReference>
<feature type="transmembrane region" description="Helical" evidence="2">
    <location>
        <begin position="285"/>
        <end position="309"/>
    </location>
</feature>
<feature type="transmembrane region" description="Helical" evidence="2">
    <location>
        <begin position="223"/>
        <end position="247"/>
    </location>
</feature>
<name>A0ABS4X3I4_9MICO</name>
<keyword evidence="2" id="KW-0472">Membrane</keyword>
<evidence type="ECO:0008006" key="5">
    <source>
        <dbReference type="Google" id="ProtNLM"/>
    </source>
</evidence>
<protein>
    <recommendedName>
        <fullName evidence="5">Pyrophosphatase</fullName>
    </recommendedName>
</protein>
<feature type="transmembrane region" description="Helical" evidence="2">
    <location>
        <begin position="92"/>
        <end position="118"/>
    </location>
</feature>
<keyword evidence="4" id="KW-1185">Reference proteome</keyword>
<feature type="transmembrane region" description="Helical" evidence="2">
    <location>
        <begin position="382"/>
        <end position="402"/>
    </location>
</feature>
<feature type="transmembrane region" description="Helical" evidence="2">
    <location>
        <begin position="159"/>
        <end position="179"/>
    </location>
</feature>
<feature type="transmembrane region" description="Helical" evidence="2">
    <location>
        <begin position="253"/>
        <end position="273"/>
    </location>
</feature>
<feature type="transmembrane region" description="Helical" evidence="2">
    <location>
        <begin position="705"/>
        <end position="729"/>
    </location>
</feature>
<feature type="transmembrane region" description="Helical" evidence="2">
    <location>
        <begin position="423"/>
        <end position="456"/>
    </location>
</feature>
<comment type="caution">
    <text evidence="3">The sequence shown here is derived from an EMBL/GenBank/DDBJ whole genome shotgun (WGS) entry which is preliminary data.</text>
</comment>
<proteinExistence type="predicted"/>
<feature type="region of interest" description="Disordered" evidence="1">
    <location>
        <begin position="774"/>
        <end position="825"/>
    </location>
</feature>
<keyword evidence="2" id="KW-0812">Transmembrane</keyword>
<evidence type="ECO:0000256" key="1">
    <source>
        <dbReference type="SAM" id="MobiDB-lite"/>
    </source>
</evidence>
<feature type="transmembrane region" description="Helical" evidence="2">
    <location>
        <begin position="468"/>
        <end position="492"/>
    </location>
</feature>
<feature type="transmembrane region" description="Helical" evidence="2">
    <location>
        <begin position="642"/>
        <end position="666"/>
    </location>
</feature>
<reference evidence="3 4" key="1">
    <citation type="submission" date="2021-03" db="EMBL/GenBank/DDBJ databases">
        <title>Sequencing the genomes of 1000 actinobacteria strains.</title>
        <authorList>
            <person name="Klenk H.-P."/>
        </authorList>
    </citation>
    <scope>NUCLEOTIDE SEQUENCE [LARGE SCALE GENOMIC DNA]</scope>
    <source>
        <strain evidence="3 4">DSM 14566</strain>
    </source>
</reference>
<gene>
    <name evidence="3" type="ORF">JOF43_003018</name>
</gene>
<evidence type="ECO:0000256" key="2">
    <source>
        <dbReference type="SAM" id="Phobius"/>
    </source>
</evidence>
<feature type="compositionally biased region" description="Basic residues" evidence="1">
    <location>
        <begin position="810"/>
        <end position="825"/>
    </location>
</feature>
<keyword evidence="2" id="KW-1133">Transmembrane helix</keyword>
<feature type="transmembrane region" description="Helical" evidence="2">
    <location>
        <begin position="513"/>
        <end position="538"/>
    </location>
</feature>
<sequence length="825" mass="82928">MDLITQFPLGDDIAVTLLVLGVLSVAALVTGAVVPSRLQRDEDAPEVDDDLGRRLGRHLSAAGSIILWVGLPAVVLLYLAPGSTDERILRSSMMLVGLLLGPFAAWRGLAVQLASLGLDPERRPAMISRLGALTVTGALAVATLPIVIIVWFLHASGSSSLMALAGGAAISALAIRATAAPFDTAAASSAILVGADEHEIDTDEAKNLGAPPLRGARMFRRGAALSADLVALTTAAAAVGILLGVPVLAAEGILVVLLALGVAMLAGGVVAVVPHLGRPGHERGALRLGGLVPALLGGGGMVAAAALWLPSAYKNLRFAQVGMGEFTDQAIAGPEPLPREQLEPQIAQAGAQLGTLVSQTDDSQAASTLLDVVTMYTISPSVAAASSLGLGVVVALAAILLLDGTGNRVGSIVLRTARTSRTGGALGTTAGLGSTALLAAGALALLLIVAGVLSVLSAGVPDMALALLSHAGLGALVVAVAHAGSLMAPTLVDRPEAERSLRDAAAGASTGPRAALLLAAALTALAALGPVVTALQMAPRASTAWEDRALHSLSPASLSLLGGIGLGVVGVLLVTASLLDGARRLGASAVVETRAAMLEKRAGVNLEDLPDMVRRAVLPAVVIVVLMPIVAGFGLGPAALPGLVIGAVLTSAGLGLWSLGAGATLSHAAAIIGHGRYGGPGSWGHSGALGGAVLTGTLRSVIGSVALPLLLSSSLLSALGVSAVVSMTTDGTSEFLRWGIAVVALVIALTTWVIASTAAEVDLEDEIGEVSRPLFSRAEEDSADGLEAMDWETDEENTEQVTVATQKPTRTAKRPRRGARRKSND</sequence>
<feature type="transmembrane region" description="Helical" evidence="2">
    <location>
        <begin position="558"/>
        <end position="579"/>
    </location>
</feature>
<evidence type="ECO:0000313" key="4">
    <source>
        <dbReference type="Proteomes" id="UP001519290"/>
    </source>
</evidence>
<feature type="transmembrane region" description="Helical" evidence="2">
    <location>
        <begin position="13"/>
        <end position="34"/>
    </location>
</feature>
<accession>A0ABS4X3I4</accession>
<feature type="transmembrane region" description="Helical" evidence="2">
    <location>
        <begin position="735"/>
        <end position="755"/>
    </location>
</feature>
<feature type="transmembrane region" description="Helical" evidence="2">
    <location>
        <begin position="59"/>
        <end position="80"/>
    </location>
</feature>
<dbReference type="Proteomes" id="UP001519290">
    <property type="component" value="Unassembled WGS sequence"/>
</dbReference>
<feature type="transmembrane region" description="Helical" evidence="2">
    <location>
        <begin position="130"/>
        <end position="153"/>
    </location>
</feature>
<evidence type="ECO:0000313" key="3">
    <source>
        <dbReference type="EMBL" id="MBP2383029.1"/>
    </source>
</evidence>
<feature type="transmembrane region" description="Helical" evidence="2">
    <location>
        <begin position="616"/>
        <end position="636"/>
    </location>
</feature>
<dbReference type="RefSeq" id="WP_209903574.1">
    <property type="nucleotide sequence ID" value="NZ_BAAAJW010000005.1"/>
</dbReference>